<evidence type="ECO:0000313" key="1">
    <source>
        <dbReference type="EMBL" id="CDW22465.1"/>
    </source>
</evidence>
<feature type="non-terminal residue" evidence="1">
    <location>
        <position position="1"/>
    </location>
</feature>
<protein>
    <submittedName>
        <fullName evidence="1">Uncharacterized protein</fullName>
    </submittedName>
</protein>
<organism evidence="1">
    <name type="scientific">Lepeophtheirus salmonis</name>
    <name type="common">Salmon louse</name>
    <name type="synonym">Caligus salmonis</name>
    <dbReference type="NCBI Taxonomy" id="72036"/>
    <lineage>
        <taxon>Eukaryota</taxon>
        <taxon>Metazoa</taxon>
        <taxon>Ecdysozoa</taxon>
        <taxon>Arthropoda</taxon>
        <taxon>Crustacea</taxon>
        <taxon>Multicrustacea</taxon>
        <taxon>Hexanauplia</taxon>
        <taxon>Copepoda</taxon>
        <taxon>Siphonostomatoida</taxon>
        <taxon>Caligidae</taxon>
        <taxon>Lepeophtheirus</taxon>
    </lineage>
</organism>
<dbReference type="EMBL" id="HACA01005104">
    <property type="protein sequence ID" value="CDW22465.1"/>
    <property type="molecule type" value="Transcribed_RNA"/>
</dbReference>
<proteinExistence type="predicted"/>
<sequence length="83" mass="9449">NEFFTDKQTDKLCFINIDLGVKKLWAFECYDLFLVSYLESSVKVCETLVVVVVVNDPHTTSLQPDGSVVFQTKINAQEVFNLN</sequence>
<reference evidence="1" key="1">
    <citation type="submission" date="2014-05" db="EMBL/GenBank/DDBJ databases">
        <authorList>
            <person name="Chronopoulou M."/>
        </authorList>
    </citation>
    <scope>NUCLEOTIDE SEQUENCE</scope>
    <source>
        <tissue evidence="1">Whole organism</tissue>
    </source>
</reference>
<name>A0A0K2T9J7_LEPSM</name>
<dbReference type="AlphaFoldDB" id="A0A0K2T9J7"/>
<accession>A0A0K2T9J7</accession>